<protein>
    <submittedName>
        <fullName evidence="1">CRISPR type AFERR-associated DEAD/DEAH-box helicase Csf4</fullName>
    </submittedName>
</protein>
<sequence>MHLTRISCIEPPEEMRSKWAREILTDAIGQGLTPATVSSDRLVSFTVTLPTDLANALDEKASRLNRPVAEIAAGFIESARVKMNAQPSNAATPHKGLVGESLVSSGLRALAEATWSAVRRKKIAFAEAATSAGNGMMLASLAATAVAQGQKVVVSAPFSVTWQLIEELAAIPEALSSGLALLLTRADVVSPLLLRQWATDRNNQELLDWIDEGGKPRDERAINAGRVLGIELGWLLEDALEVAGNIPVESVTLETKIGAKGCPAVKMYEAVQSLGAQASIQICSHAYLASHVQQLFLRATNNTTAAQAPIGGLLPPKIDLLLIHEAHLLEQAISAGFEHEIYFSTVAKTLRTSTLPRKRAAIEQIDKATGRISELLKELRSGDRRDQSAATGRITDFEGLHSKIRDLDSALEGLKPRNKDYELRATIEATRKALMECLTDHSTVRLERTSLSKHPHIVAGKANLETPLGFLWDQVGAAALVSATLYTDGASGNLTRWKLHIPKERAEYLQPIHPEWIYRTVLYRNVRTSIPPNDSSEWAAETVAQVRQIAANASGGTLVLCTSKLNAKQIADGLAEELDSRLIIQSQHASASGCAARYRAMYLTGARPVWIATGAAWNESLLSDVRADSTENNMVSDLVIPRLPLRLNRSLSHQRRVAMMGDTVNLQEANLHFRQGLGRLIWKVGAGPKNLWVLDCRLDQKKPWAAGFNKTLSLYQSKPRVREA</sequence>
<comment type="caution">
    <text evidence="1">The sequence shown here is derived from an EMBL/GenBank/DDBJ whole genome shotgun (WGS) entry which is preliminary data.</text>
</comment>
<evidence type="ECO:0000313" key="2">
    <source>
        <dbReference type="Proteomes" id="UP000243518"/>
    </source>
</evidence>
<proteinExistence type="predicted"/>
<keyword evidence="2" id="KW-1185">Reference proteome</keyword>
<reference evidence="1 2" key="1">
    <citation type="submission" date="2016-10" db="EMBL/GenBank/DDBJ databases">
        <authorList>
            <person name="Varghese N."/>
            <person name="Submissions S."/>
        </authorList>
    </citation>
    <scope>NUCLEOTIDE SEQUENCE [LARGE SCALE GENOMIC DNA]</scope>
    <source>
        <strain evidence="1 2">CECT 8317</strain>
    </source>
</reference>
<dbReference type="Gene3D" id="3.40.50.300">
    <property type="entry name" value="P-loop containing nucleotide triphosphate hydrolases"/>
    <property type="match status" value="1"/>
</dbReference>
<gene>
    <name evidence="1" type="ORF">SAMN05216586_11379</name>
</gene>
<organism evidence="1 2">
    <name type="scientific">Halopseudomonas aestusnigri</name>
    <dbReference type="NCBI Taxonomy" id="857252"/>
    <lineage>
        <taxon>Bacteria</taxon>
        <taxon>Pseudomonadati</taxon>
        <taxon>Pseudomonadota</taxon>
        <taxon>Gammaproteobacteria</taxon>
        <taxon>Pseudomonadales</taxon>
        <taxon>Pseudomonadaceae</taxon>
        <taxon>Halopseudomonas</taxon>
    </lineage>
</organism>
<dbReference type="InterPro" id="IPR027417">
    <property type="entry name" value="P-loop_NTPase"/>
</dbReference>
<accession>A0AAQ1JRC5</accession>
<evidence type="ECO:0000313" key="1">
    <source>
        <dbReference type="EMBL" id="SEG65717.1"/>
    </source>
</evidence>
<dbReference type="Proteomes" id="UP000243518">
    <property type="component" value="Unassembled WGS sequence"/>
</dbReference>
<name>A0AAQ1JRC5_9GAMM</name>
<dbReference type="EMBL" id="FNVE01000013">
    <property type="protein sequence ID" value="SEG65717.1"/>
    <property type="molecule type" value="Genomic_DNA"/>
</dbReference>
<dbReference type="AlphaFoldDB" id="A0AAQ1JRC5"/>